<organism evidence="7 8">
    <name type="scientific">Vibrio sagamiensis NBRC 104589</name>
    <dbReference type="NCBI Taxonomy" id="1219064"/>
    <lineage>
        <taxon>Bacteria</taxon>
        <taxon>Pseudomonadati</taxon>
        <taxon>Pseudomonadota</taxon>
        <taxon>Gammaproteobacteria</taxon>
        <taxon>Vibrionales</taxon>
        <taxon>Vibrionaceae</taxon>
        <taxon>Vibrio</taxon>
    </lineage>
</organism>
<evidence type="ECO:0000256" key="5">
    <source>
        <dbReference type="SAM" id="SignalP"/>
    </source>
</evidence>
<comment type="similarity">
    <text evidence="2">Belongs to the fimbrial protein family.</text>
</comment>
<dbReference type="Gene3D" id="2.60.40.1090">
    <property type="entry name" value="Fimbrial-type adhesion domain"/>
    <property type="match status" value="1"/>
</dbReference>
<feature type="domain" description="Fimbrial-type adhesion" evidence="6">
    <location>
        <begin position="27"/>
        <end position="181"/>
    </location>
</feature>
<dbReference type="SUPFAM" id="SSF49401">
    <property type="entry name" value="Bacterial adhesins"/>
    <property type="match status" value="1"/>
</dbReference>
<evidence type="ECO:0000256" key="3">
    <source>
        <dbReference type="ARBA" id="ARBA00022729"/>
    </source>
</evidence>
<dbReference type="InterPro" id="IPR008966">
    <property type="entry name" value="Adhesion_dom_sf"/>
</dbReference>
<dbReference type="GO" id="GO:0043709">
    <property type="term" value="P:cell adhesion involved in single-species biofilm formation"/>
    <property type="evidence" value="ECO:0007669"/>
    <property type="project" value="TreeGrafter"/>
</dbReference>
<evidence type="ECO:0000313" key="7">
    <source>
        <dbReference type="EMBL" id="GEM76565.1"/>
    </source>
</evidence>
<protein>
    <recommendedName>
        <fullName evidence="6">Fimbrial-type adhesion domain-containing protein</fullName>
    </recommendedName>
</protein>
<proteinExistence type="inferred from homology"/>
<dbReference type="InterPro" id="IPR050263">
    <property type="entry name" value="Bact_Fimbrial_Adh_Pro"/>
</dbReference>
<dbReference type="AlphaFoldDB" id="A0A511QGX3"/>
<evidence type="ECO:0000259" key="6">
    <source>
        <dbReference type="Pfam" id="PF00419"/>
    </source>
</evidence>
<accession>A0A511QGX3</accession>
<reference evidence="7 8" key="1">
    <citation type="submission" date="2019-07" db="EMBL/GenBank/DDBJ databases">
        <title>Whole genome shotgun sequence of Vibrio sagamiensis NBRC 104589.</title>
        <authorList>
            <person name="Hosoyama A."/>
            <person name="Uohara A."/>
            <person name="Ohji S."/>
            <person name="Ichikawa N."/>
        </authorList>
    </citation>
    <scope>NUCLEOTIDE SEQUENCE [LARGE SCALE GENOMIC DNA]</scope>
    <source>
        <strain evidence="7 8">NBRC 104589</strain>
    </source>
</reference>
<name>A0A511QGX3_9VIBR</name>
<dbReference type="OrthoDB" id="6462343at2"/>
<dbReference type="PANTHER" id="PTHR33420:SF3">
    <property type="entry name" value="FIMBRIAL SUBUNIT ELFA"/>
    <property type="match status" value="1"/>
</dbReference>
<evidence type="ECO:0000256" key="4">
    <source>
        <dbReference type="ARBA" id="ARBA00023263"/>
    </source>
</evidence>
<keyword evidence="8" id="KW-1185">Reference proteome</keyword>
<evidence type="ECO:0000313" key="8">
    <source>
        <dbReference type="Proteomes" id="UP000321922"/>
    </source>
</evidence>
<keyword evidence="4" id="KW-0281">Fimbrium</keyword>
<feature type="signal peptide" evidence="5">
    <location>
        <begin position="1"/>
        <end position="24"/>
    </location>
</feature>
<comment type="subcellular location">
    <subcellularLocation>
        <location evidence="1">Fimbrium</location>
    </subcellularLocation>
</comment>
<dbReference type="GO" id="GO:0009289">
    <property type="term" value="C:pilus"/>
    <property type="evidence" value="ECO:0007669"/>
    <property type="project" value="UniProtKB-SubCell"/>
</dbReference>
<keyword evidence="3 5" id="KW-0732">Signal</keyword>
<dbReference type="InterPro" id="IPR000259">
    <property type="entry name" value="Adhesion_dom_fimbrial"/>
</dbReference>
<dbReference type="Pfam" id="PF00419">
    <property type="entry name" value="Fimbrial"/>
    <property type="match status" value="1"/>
</dbReference>
<sequence length="182" mass="20228">MKSMIRFNAYISLFLFSFSFHSFAVDMNFKGELLDSPCIIDPNNSDIDVTLRDIPALNMNYLPGKSVEMPFQIKLINCNLNQAGAISIYFNGETEEGMGNLQHKYLKVSGQNEGKIGLGVLDEQGELVTIGEGDSGYPIEINDENITVNFSAFIKSTPDALENKSVVADNYSARATFEVRYE</sequence>
<evidence type="ECO:0000256" key="1">
    <source>
        <dbReference type="ARBA" id="ARBA00004561"/>
    </source>
</evidence>
<gene>
    <name evidence="7" type="ORF">VSA01S_26770</name>
</gene>
<dbReference type="Proteomes" id="UP000321922">
    <property type="component" value="Unassembled WGS sequence"/>
</dbReference>
<dbReference type="InterPro" id="IPR036937">
    <property type="entry name" value="Adhesion_dom_fimbrial_sf"/>
</dbReference>
<dbReference type="PANTHER" id="PTHR33420">
    <property type="entry name" value="FIMBRIAL SUBUNIT ELFA-RELATED"/>
    <property type="match status" value="1"/>
</dbReference>
<evidence type="ECO:0000256" key="2">
    <source>
        <dbReference type="ARBA" id="ARBA00006671"/>
    </source>
</evidence>
<feature type="chain" id="PRO_5021772890" description="Fimbrial-type adhesion domain-containing protein" evidence="5">
    <location>
        <begin position="25"/>
        <end position="182"/>
    </location>
</feature>
<dbReference type="EMBL" id="BJXJ01000027">
    <property type="protein sequence ID" value="GEM76565.1"/>
    <property type="molecule type" value="Genomic_DNA"/>
</dbReference>
<dbReference type="RefSeq" id="WP_021711443.1">
    <property type="nucleotide sequence ID" value="NZ_BAOJ01000024.1"/>
</dbReference>
<comment type="caution">
    <text evidence="7">The sequence shown here is derived from an EMBL/GenBank/DDBJ whole genome shotgun (WGS) entry which is preliminary data.</text>
</comment>